<dbReference type="NCBIfam" id="TIGR00447">
    <property type="entry name" value="pth"/>
    <property type="match status" value="1"/>
</dbReference>
<feature type="site" description="Discriminates between blocked and unblocked aminoacyl-tRNA" evidence="7">
    <location>
        <position position="9"/>
    </location>
</feature>
<comment type="caution">
    <text evidence="10">The sequence shown here is derived from an EMBL/GenBank/DDBJ whole genome shotgun (WGS) entry which is preliminary data.</text>
</comment>
<evidence type="ECO:0000256" key="8">
    <source>
        <dbReference type="RuleBase" id="RU000673"/>
    </source>
</evidence>
<dbReference type="PROSITE" id="PS01195">
    <property type="entry name" value="PEPT_TRNA_HYDROL_1"/>
    <property type="match status" value="1"/>
</dbReference>
<sequence length="191" mass="21363">MYIIAGLGNPGKQYAQTRHNVGFDTIDILADKYNISVDTKKHKALCGKGMIEGQKVVLAKPQTFMNLSGESVRELVDFYKIDPEEELIVIYDDISLEPGQLRIRPKGSAGGHNGIKNIIAHLGTQVFKRVKVGVGEKPKGYDLADYVLSRFPKDERVLMEEAFERAGEAAVCMMNDTMEHAMNQFNKKTEK</sequence>
<accession>A0ABS8EWQ6</accession>
<comment type="subcellular location">
    <subcellularLocation>
        <location evidence="7">Cytoplasm</location>
    </subcellularLocation>
</comment>
<evidence type="ECO:0000256" key="6">
    <source>
        <dbReference type="ARBA" id="ARBA00050038"/>
    </source>
</evidence>
<comment type="function">
    <text evidence="7">Hydrolyzes ribosome-free peptidyl-tRNAs (with 1 or more amino acids incorporated), which drop off the ribosome during protein synthesis, or as a result of ribosome stalling.</text>
</comment>
<keyword evidence="4 7" id="KW-0694">RNA-binding</keyword>
<dbReference type="PROSITE" id="PS01196">
    <property type="entry name" value="PEPT_TRNA_HYDROL_2"/>
    <property type="match status" value="1"/>
</dbReference>
<dbReference type="GO" id="GO:0004045">
    <property type="term" value="F:peptidyl-tRNA hydrolase activity"/>
    <property type="evidence" value="ECO:0007669"/>
    <property type="project" value="UniProtKB-EC"/>
</dbReference>
<protein>
    <recommendedName>
        <fullName evidence="6 7">Peptidyl-tRNA hydrolase</fullName>
        <shortName evidence="7">Pth</shortName>
        <ecNumber evidence="1 7">3.1.1.29</ecNumber>
    </recommendedName>
</protein>
<feature type="active site" description="Proton acceptor" evidence="7">
    <location>
        <position position="19"/>
    </location>
</feature>
<dbReference type="PANTHER" id="PTHR17224">
    <property type="entry name" value="PEPTIDYL-TRNA HYDROLASE"/>
    <property type="match status" value="1"/>
</dbReference>
<feature type="binding site" evidence="7">
    <location>
        <position position="64"/>
    </location>
    <ligand>
        <name>tRNA</name>
        <dbReference type="ChEBI" id="CHEBI:17843"/>
    </ligand>
</feature>
<dbReference type="Proteomes" id="UP001299235">
    <property type="component" value="Unassembled WGS sequence"/>
</dbReference>
<dbReference type="EC" id="3.1.1.29" evidence="1 7"/>
<dbReference type="PANTHER" id="PTHR17224:SF1">
    <property type="entry name" value="PEPTIDYL-TRNA HYDROLASE"/>
    <property type="match status" value="1"/>
</dbReference>
<keyword evidence="7" id="KW-0963">Cytoplasm</keyword>
<proteinExistence type="inferred from homology"/>
<feature type="site" description="Stabilizes the basic form of H active site to accept a proton" evidence="7">
    <location>
        <position position="92"/>
    </location>
</feature>
<keyword evidence="2 7" id="KW-0820">tRNA-binding</keyword>
<comment type="subunit">
    <text evidence="7">Monomer.</text>
</comment>
<feature type="binding site" evidence="7">
    <location>
        <position position="14"/>
    </location>
    <ligand>
        <name>tRNA</name>
        <dbReference type="ChEBI" id="CHEBI:17843"/>
    </ligand>
</feature>
<dbReference type="InterPro" id="IPR018171">
    <property type="entry name" value="Pept_tRNA_hydro_CS"/>
</dbReference>
<dbReference type="HAMAP" id="MF_00083">
    <property type="entry name" value="Pept_tRNA_hydro_bact"/>
    <property type="match status" value="1"/>
</dbReference>
<dbReference type="Pfam" id="PF01195">
    <property type="entry name" value="Pept_tRNA_hydro"/>
    <property type="match status" value="1"/>
</dbReference>
<dbReference type="CDD" id="cd00462">
    <property type="entry name" value="PTH"/>
    <property type="match status" value="1"/>
</dbReference>
<feature type="binding site" evidence="7">
    <location>
        <position position="66"/>
    </location>
    <ligand>
        <name>tRNA</name>
        <dbReference type="ChEBI" id="CHEBI:17843"/>
    </ligand>
</feature>
<comment type="similarity">
    <text evidence="5 7 9">Belongs to the PTH family.</text>
</comment>
<organism evidence="10 11">
    <name type="scientific">Hominisplanchenecus faecis</name>
    <dbReference type="NCBI Taxonomy" id="2885351"/>
    <lineage>
        <taxon>Bacteria</taxon>
        <taxon>Bacillati</taxon>
        <taxon>Bacillota</taxon>
        <taxon>Clostridia</taxon>
        <taxon>Lachnospirales</taxon>
        <taxon>Lachnospiraceae</taxon>
        <taxon>Hominisplanchenecus</taxon>
    </lineage>
</organism>
<name>A0ABS8EWQ6_9FIRM</name>
<dbReference type="Gene3D" id="3.40.50.1470">
    <property type="entry name" value="Peptidyl-tRNA hydrolase"/>
    <property type="match status" value="1"/>
</dbReference>
<reference evidence="10 11" key="1">
    <citation type="submission" date="2021-10" db="EMBL/GenBank/DDBJ databases">
        <title>Anaerobic single-cell dispensing facilitates the cultivation of human gut bacteria.</title>
        <authorList>
            <person name="Afrizal A."/>
        </authorList>
    </citation>
    <scope>NUCLEOTIDE SEQUENCE [LARGE SCALE GENOMIC DNA]</scope>
    <source>
        <strain evidence="10 11">CLA-AA-H246</strain>
    </source>
</reference>
<evidence type="ECO:0000256" key="9">
    <source>
        <dbReference type="RuleBase" id="RU004320"/>
    </source>
</evidence>
<evidence type="ECO:0000256" key="1">
    <source>
        <dbReference type="ARBA" id="ARBA00013260"/>
    </source>
</evidence>
<dbReference type="RefSeq" id="WP_022119523.1">
    <property type="nucleotide sequence ID" value="NZ_JAJEQE010000028.1"/>
</dbReference>
<dbReference type="InterPro" id="IPR036416">
    <property type="entry name" value="Pept_tRNA_hydro_sf"/>
</dbReference>
<dbReference type="EMBL" id="JAJEQE010000028">
    <property type="protein sequence ID" value="MCC2149379.1"/>
    <property type="molecule type" value="Genomic_DNA"/>
</dbReference>
<evidence type="ECO:0000256" key="5">
    <source>
        <dbReference type="ARBA" id="ARBA00038063"/>
    </source>
</evidence>
<evidence type="ECO:0000313" key="11">
    <source>
        <dbReference type="Proteomes" id="UP001299235"/>
    </source>
</evidence>
<evidence type="ECO:0000256" key="3">
    <source>
        <dbReference type="ARBA" id="ARBA00022801"/>
    </source>
</evidence>
<evidence type="ECO:0000256" key="2">
    <source>
        <dbReference type="ARBA" id="ARBA00022555"/>
    </source>
</evidence>
<dbReference type="InterPro" id="IPR001328">
    <property type="entry name" value="Pept_tRNA_hydro"/>
</dbReference>
<evidence type="ECO:0000256" key="7">
    <source>
        <dbReference type="HAMAP-Rule" id="MF_00083"/>
    </source>
</evidence>
<evidence type="ECO:0000313" key="10">
    <source>
        <dbReference type="EMBL" id="MCC2149379.1"/>
    </source>
</evidence>
<gene>
    <name evidence="7 10" type="primary">pth</name>
    <name evidence="10" type="ORF">LKD42_08935</name>
</gene>
<dbReference type="SUPFAM" id="SSF53178">
    <property type="entry name" value="Peptidyl-tRNA hydrolase-like"/>
    <property type="match status" value="1"/>
</dbReference>
<comment type="function">
    <text evidence="7">Catalyzes the release of premature peptidyl moieties from peptidyl-tRNA molecules trapped in stalled 50S ribosomal subunits, and thus maintains levels of free tRNAs and 50S ribosomes.</text>
</comment>
<comment type="catalytic activity">
    <reaction evidence="7 8">
        <text>an N-acyl-L-alpha-aminoacyl-tRNA + H2O = an N-acyl-L-amino acid + a tRNA + H(+)</text>
        <dbReference type="Rhea" id="RHEA:54448"/>
        <dbReference type="Rhea" id="RHEA-COMP:10123"/>
        <dbReference type="Rhea" id="RHEA-COMP:13883"/>
        <dbReference type="ChEBI" id="CHEBI:15377"/>
        <dbReference type="ChEBI" id="CHEBI:15378"/>
        <dbReference type="ChEBI" id="CHEBI:59874"/>
        <dbReference type="ChEBI" id="CHEBI:78442"/>
        <dbReference type="ChEBI" id="CHEBI:138191"/>
        <dbReference type="EC" id="3.1.1.29"/>
    </reaction>
</comment>
<keyword evidence="11" id="KW-1185">Reference proteome</keyword>
<feature type="binding site" evidence="7">
    <location>
        <position position="113"/>
    </location>
    <ligand>
        <name>tRNA</name>
        <dbReference type="ChEBI" id="CHEBI:17843"/>
    </ligand>
</feature>
<keyword evidence="3 7" id="KW-0378">Hydrolase</keyword>
<evidence type="ECO:0000256" key="4">
    <source>
        <dbReference type="ARBA" id="ARBA00022884"/>
    </source>
</evidence>